<dbReference type="OrthoDB" id="2111848at2"/>
<dbReference type="EMBL" id="FNGO01000011">
    <property type="protein sequence ID" value="SDL90446.1"/>
    <property type="molecule type" value="Genomic_DNA"/>
</dbReference>
<accession>A0A1G9NV41</accession>
<dbReference type="Proteomes" id="UP000199476">
    <property type="component" value="Unassembled WGS sequence"/>
</dbReference>
<name>A0A1G9NV41_9FIRM</name>
<dbReference type="RefSeq" id="WP_089760230.1">
    <property type="nucleotide sequence ID" value="NZ_FNGO01000011.1"/>
</dbReference>
<reference evidence="1 2" key="1">
    <citation type="submission" date="2016-10" db="EMBL/GenBank/DDBJ databases">
        <authorList>
            <person name="de Groot N.N."/>
        </authorList>
    </citation>
    <scope>NUCLEOTIDE SEQUENCE [LARGE SCALE GENOMIC DNA]</scope>
    <source>
        <strain evidence="1 2">SLAS-1</strain>
    </source>
</reference>
<gene>
    <name evidence="1" type="ORF">SAMN04488692_11140</name>
</gene>
<organism evidence="1 2">
    <name type="scientific">Halarsenatibacter silvermanii</name>
    <dbReference type="NCBI Taxonomy" id="321763"/>
    <lineage>
        <taxon>Bacteria</taxon>
        <taxon>Bacillati</taxon>
        <taxon>Bacillota</taxon>
        <taxon>Clostridia</taxon>
        <taxon>Halanaerobiales</taxon>
        <taxon>Halarsenatibacteraceae</taxon>
        <taxon>Halarsenatibacter</taxon>
    </lineage>
</organism>
<proteinExistence type="predicted"/>
<protein>
    <submittedName>
        <fullName evidence="1">Uncharacterized protein</fullName>
    </submittedName>
</protein>
<dbReference type="STRING" id="321763.SAMN04488692_11140"/>
<evidence type="ECO:0000313" key="1">
    <source>
        <dbReference type="EMBL" id="SDL90446.1"/>
    </source>
</evidence>
<sequence>MLDFFKSLLKKLGLIRGNSESDSILIDVKDDNCGRIMEVRALKTYDLHRIYEDELPGEYRLKKVVICDECFQKVFIEVFFDSRYSIESYEVEGGEIILED</sequence>
<evidence type="ECO:0000313" key="2">
    <source>
        <dbReference type="Proteomes" id="UP000199476"/>
    </source>
</evidence>
<keyword evidence="2" id="KW-1185">Reference proteome</keyword>
<dbReference type="AlphaFoldDB" id="A0A1G9NV41"/>